<evidence type="ECO:0000313" key="2">
    <source>
        <dbReference type="EMBL" id="GBM33057.1"/>
    </source>
</evidence>
<name>A0A4Y2EX08_ARAVE</name>
<feature type="compositionally biased region" description="Polar residues" evidence="1">
    <location>
        <begin position="185"/>
        <end position="203"/>
    </location>
</feature>
<dbReference type="OrthoDB" id="6100086at2759"/>
<feature type="region of interest" description="Disordered" evidence="1">
    <location>
        <begin position="182"/>
        <end position="203"/>
    </location>
</feature>
<gene>
    <name evidence="2" type="ORF">AVEN_126059_1</name>
</gene>
<evidence type="ECO:0000256" key="1">
    <source>
        <dbReference type="SAM" id="MobiDB-lite"/>
    </source>
</evidence>
<dbReference type="AlphaFoldDB" id="A0A4Y2EX08"/>
<sequence length="203" mass="22823">MIPCDVTARRGDYKRAALGSQRESVLIHWNDFGVSSAVRARKPTTTGEKAEINAATGYELNVYPEFQHRIYVDDITDFLFLAWIKGVQPPADIEKNEIRTGVEEIPLLSASAELIQGVPEVSEQFRYALTDFLMISQKGVLVAATLVDLKGSRSRSRIRTINKDRGPMDCYCEFEPVGGYRRSPSKFSESSISRQSWRISKGQ</sequence>
<organism evidence="2 3">
    <name type="scientific">Araneus ventricosus</name>
    <name type="common">Orbweaver spider</name>
    <name type="synonym">Epeira ventricosa</name>
    <dbReference type="NCBI Taxonomy" id="182803"/>
    <lineage>
        <taxon>Eukaryota</taxon>
        <taxon>Metazoa</taxon>
        <taxon>Ecdysozoa</taxon>
        <taxon>Arthropoda</taxon>
        <taxon>Chelicerata</taxon>
        <taxon>Arachnida</taxon>
        <taxon>Araneae</taxon>
        <taxon>Araneomorphae</taxon>
        <taxon>Entelegynae</taxon>
        <taxon>Araneoidea</taxon>
        <taxon>Araneidae</taxon>
        <taxon>Araneus</taxon>
    </lineage>
</organism>
<dbReference type="EMBL" id="BGPR01000723">
    <property type="protein sequence ID" value="GBM33057.1"/>
    <property type="molecule type" value="Genomic_DNA"/>
</dbReference>
<dbReference type="Proteomes" id="UP000499080">
    <property type="component" value="Unassembled WGS sequence"/>
</dbReference>
<proteinExistence type="predicted"/>
<keyword evidence="3" id="KW-1185">Reference proteome</keyword>
<evidence type="ECO:0000313" key="3">
    <source>
        <dbReference type="Proteomes" id="UP000499080"/>
    </source>
</evidence>
<protein>
    <submittedName>
        <fullName evidence="2">Uncharacterized protein</fullName>
    </submittedName>
</protein>
<reference evidence="2 3" key="1">
    <citation type="journal article" date="2019" name="Sci. Rep.">
        <title>Orb-weaving spider Araneus ventricosus genome elucidates the spidroin gene catalogue.</title>
        <authorList>
            <person name="Kono N."/>
            <person name="Nakamura H."/>
            <person name="Ohtoshi R."/>
            <person name="Moran D.A.P."/>
            <person name="Shinohara A."/>
            <person name="Yoshida Y."/>
            <person name="Fujiwara M."/>
            <person name="Mori M."/>
            <person name="Tomita M."/>
            <person name="Arakawa K."/>
        </authorList>
    </citation>
    <scope>NUCLEOTIDE SEQUENCE [LARGE SCALE GENOMIC DNA]</scope>
</reference>
<comment type="caution">
    <text evidence="2">The sequence shown here is derived from an EMBL/GenBank/DDBJ whole genome shotgun (WGS) entry which is preliminary data.</text>
</comment>
<accession>A0A4Y2EX08</accession>